<sequence length="151" mass="17363">MSPLEAIKSCFRNYVNPNGRSGRAEFWWFLFFILVVDSVLGLLAVLTGDRTTLADDGWFYAYMSHNVWFNALGWVFSLAMLLPFIMVQIRRFHDQDRSGWWLLLHFIPGFGNFIVLVFMAIGGTFGPNRYGPGRYDPRAAFDPDTPLTPTR</sequence>
<dbReference type="PANTHER" id="PTHR34980:SF2">
    <property type="entry name" value="INNER MEMBRANE PROTEIN YHAH-RELATED"/>
    <property type="match status" value="1"/>
</dbReference>
<organism evidence="2">
    <name type="scientific">Propionibacterium freudenreichii</name>
    <dbReference type="NCBI Taxonomy" id="1744"/>
    <lineage>
        <taxon>Bacteria</taxon>
        <taxon>Bacillati</taxon>
        <taxon>Actinomycetota</taxon>
        <taxon>Actinomycetes</taxon>
        <taxon>Propionibacteriales</taxon>
        <taxon>Propionibacteriaceae</taxon>
        <taxon>Propionibacterium</taxon>
    </lineage>
</organism>
<feature type="transmembrane region" description="Helical" evidence="1">
    <location>
        <begin position="67"/>
        <end position="87"/>
    </location>
</feature>
<dbReference type="GO" id="GO:0005886">
    <property type="term" value="C:plasma membrane"/>
    <property type="evidence" value="ECO:0007669"/>
    <property type="project" value="TreeGrafter"/>
</dbReference>
<evidence type="ECO:0000256" key="1">
    <source>
        <dbReference type="SAM" id="Phobius"/>
    </source>
</evidence>
<protein>
    <submittedName>
        <fullName evidence="2">Inner membrane protein YhaI</fullName>
    </submittedName>
</protein>
<dbReference type="EMBL" id="LT576035">
    <property type="protein sequence ID" value="SBN39299.1"/>
    <property type="molecule type" value="Genomic_DNA"/>
</dbReference>
<name>A0A2C6YK68_9ACTN</name>
<dbReference type="PANTHER" id="PTHR34980">
    <property type="entry name" value="INNER MEMBRANE PROTEIN-RELATED-RELATED"/>
    <property type="match status" value="1"/>
</dbReference>
<proteinExistence type="predicted"/>
<dbReference type="RefSeq" id="WP_055346621.1">
    <property type="nucleotide sequence ID" value="NZ_CDAD01000015.1"/>
</dbReference>
<keyword evidence="1" id="KW-1133">Transmembrane helix</keyword>
<accession>A0A2C6YK68</accession>
<keyword evidence="1" id="KW-0472">Membrane</keyword>
<keyword evidence="1" id="KW-0812">Transmembrane</keyword>
<dbReference type="Pfam" id="PF05656">
    <property type="entry name" value="DUF805"/>
    <property type="match status" value="1"/>
</dbReference>
<dbReference type="AlphaFoldDB" id="A0A2C6YK68"/>
<dbReference type="InterPro" id="IPR008523">
    <property type="entry name" value="DUF805"/>
</dbReference>
<reference evidence="2" key="1">
    <citation type="submission" date="2016-05" db="EMBL/GenBank/DDBJ databases">
        <authorList>
            <person name="Lavstsen T."/>
            <person name="Jespersen J.S."/>
        </authorList>
    </citation>
    <scope>NUCLEOTIDE SEQUENCE</scope>
    <source>
        <strain evidence="2">PFRJS10</strain>
    </source>
</reference>
<evidence type="ECO:0000313" key="2">
    <source>
        <dbReference type="EMBL" id="SBN39299.1"/>
    </source>
</evidence>
<gene>
    <name evidence="2" type="ORF">PFR_JS10_1656</name>
</gene>
<feature type="transmembrane region" description="Helical" evidence="1">
    <location>
        <begin position="99"/>
        <end position="121"/>
    </location>
</feature>
<feature type="transmembrane region" description="Helical" evidence="1">
    <location>
        <begin position="26"/>
        <end position="47"/>
    </location>
</feature>